<feature type="non-terminal residue" evidence="2">
    <location>
        <position position="296"/>
    </location>
</feature>
<feature type="region of interest" description="Disordered" evidence="1">
    <location>
        <begin position="1"/>
        <end position="26"/>
    </location>
</feature>
<name>A0A6J4L6E3_9HYPH</name>
<feature type="compositionally biased region" description="Basic residues" evidence="1">
    <location>
        <begin position="104"/>
        <end position="113"/>
    </location>
</feature>
<dbReference type="EMBL" id="CADCUC010000235">
    <property type="protein sequence ID" value="CAA9325287.1"/>
    <property type="molecule type" value="Genomic_DNA"/>
</dbReference>
<organism evidence="2">
    <name type="scientific">uncultured Microvirga sp</name>
    <dbReference type="NCBI Taxonomy" id="412392"/>
    <lineage>
        <taxon>Bacteria</taxon>
        <taxon>Pseudomonadati</taxon>
        <taxon>Pseudomonadota</taxon>
        <taxon>Alphaproteobacteria</taxon>
        <taxon>Hyphomicrobiales</taxon>
        <taxon>Methylobacteriaceae</taxon>
        <taxon>Microvirga</taxon>
        <taxon>environmental samples</taxon>
    </lineage>
</organism>
<feature type="compositionally biased region" description="Basic residues" evidence="1">
    <location>
        <begin position="225"/>
        <end position="258"/>
    </location>
</feature>
<sequence length="296" mass="32998">EGSPRATHLSPRAGAERSPGRGLLPPDRARAVADLFARRHRQPGSWRFLRARRLSGRDARAAHRFRGRVRCLAPAGRADRRRGRAAVLPAFLPLRPDPQPPPHLRPRHGHRAGPAHRLWGRALALLDPAGTARPGSGRRLHLPALPPHHLRHRAGRRRRDLVPGLPHRLRPRGAGRRAGSRHGRRARHLAATLHDRGRGAGRGPRWARRRAARADLGRPPGHGGRNPHRGLRGGGHRRPRLLLGRHHRGRPGRRRARRHDLLLPARRRGLDLPPDGARPAAAPARPFGRAHPEVRI</sequence>
<accession>A0A6J4L6E3</accession>
<reference evidence="2" key="1">
    <citation type="submission" date="2020-02" db="EMBL/GenBank/DDBJ databases">
        <authorList>
            <person name="Meier V. D."/>
        </authorList>
    </citation>
    <scope>NUCLEOTIDE SEQUENCE</scope>
    <source>
        <strain evidence="2">AVDCRST_MAG90</strain>
    </source>
</reference>
<gene>
    <name evidence="2" type="ORF">AVDCRST_MAG90-1300</name>
</gene>
<protein>
    <submittedName>
        <fullName evidence="2">High-affinity branched-chain amino acid transport system permease protein LivH</fullName>
    </submittedName>
</protein>
<feature type="non-terminal residue" evidence="2">
    <location>
        <position position="1"/>
    </location>
</feature>
<feature type="compositionally biased region" description="Low complexity" evidence="1">
    <location>
        <begin position="273"/>
        <end position="289"/>
    </location>
</feature>
<dbReference type="AlphaFoldDB" id="A0A6J4L6E3"/>
<evidence type="ECO:0000313" key="2">
    <source>
        <dbReference type="EMBL" id="CAA9325287.1"/>
    </source>
</evidence>
<feature type="compositionally biased region" description="Basic residues" evidence="1">
    <location>
        <begin position="167"/>
        <end position="188"/>
    </location>
</feature>
<evidence type="ECO:0000256" key="1">
    <source>
        <dbReference type="SAM" id="MobiDB-lite"/>
    </source>
</evidence>
<feature type="region of interest" description="Disordered" evidence="1">
    <location>
        <begin position="92"/>
        <end position="113"/>
    </location>
</feature>
<proteinExistence type="predicted"/>
<feature type="region of interest" description="Disordered" evidence="1">
    <location>
        <begin position="163"/>
        <end position="296"/>
    </location>
</feature>